<sequence length="1553" mass="164462">MISADSIFDFSSIRVVVVPTRFVKRARFTRVADELMGLREIPISAIPDNGSDIRRRAGRHLYRDGGSGADVSSAVATSGLGGGASAGNTSYLPGQPNSHPNSKSAHSTQSANQTAQDHDNRNPSRRRERAGFDASLRDEVKILLRYEICHKTPAGAVLVPATSEWESFHVAKRIWGILGIADISDASVQDDLLAQQAAIRGAREDLDVVATQFKGVLIRKLLIIMSPRGAKLWGSSSPEVSSEFVVESSSGNNSSGSSTLRAEIRVQLLPFVASVLDSIERAMVATTSPNSTEPLLTYLDHSGASHKDQSGSGASNVSASYSGSGLHAAAESQTKLNKRRDGRVQKLQGDFYMLLGACVDALRSYNAAAERARANSDRLWIAGAMEGAAAALLAQEGFCASRAPFDVSNILAEFSGDESVPPYAYPLANARRAKDPRGSSKPFPPPVVHLNLPPDLVTNIVDGYSEVLRLYARKRARTLELSAALRLCFFLGNVPSWRFKALEVASYAVQISANASFSRKMHIWGALALFHDFLGAHRKAALFYYQLAEWNYGLGVGAISGSSAGTMSTTVNSSATINTSRAYVASFLLARCAEQFCDEQWTALKCAVLSEAAALSADLGMFHEAISYCEHVLRLSSSLHFCGANGVSAPAPVATLPPLSQTAKTRVTNTLSTIASPGSTSGIGPKVLSSSASSVVAGSSMNTSNGGSLGGGSGADRPVQGRSSSAATSSLLVSGKTSPAGGSGLVPALDPATQMGLAVMTWMTSVSPFVRGDIEHELALSRSSCAALSAAAVPAFRSEPDSMADEQLVTVTRCRPLGSARAELFTATHEEAADAKDGIVAWAGEGESVNASASSAASPFLYSAFDAAAAALQSSSTNGALASWVVGEPARVELEFETCLKVPLECELVSLLCSPALRDKSKEPNGPHDDADEGDLELLLSSRHLLSVAPLTFTVAGSRAQLPCCKRRTSVFATATPLHDGALQLTGVVLRLFGGVINLIRFARPELNANAAGKGSRALRTCLQPNAVEVLPAMSQCTLQIGRDALCLSESAGLGVGTDTSESKSHVQELSLFHGERADVYLRLSCTGPAPVHASVFVASDPQHVAVLDGESGAEWRHPVEVSALRGSHVLKLTLKAHLQSPSVNAARTGATGRAGNSAGGSSSSVLSFRVAHALALDSGSIITKQDAQGKQQLRATIRRISELHLRLHVWPLISVRALQLSPWSMFGTQRLAHGCGMFASFHVHNHVNHLIQLRLQRRVRAPDKSLNSVVERHAGTFHPSGVSAYAQRGAIEPPLPLPGSCRTVYEVEFDLQAAMNSDGSSSGSGEQGDEQGLAKQTKHNAFSEQFELSWELVGTALHRTGTASLDELDTEFERLKGETSRVSMFACHLDLLPASNSTTRTADCDERRSPSPSLPSSPSQPAVGLTPALQLGRSRSTLRRGSFVRVLLSVSPYGNAVNTARQCTVLVRVMHEDMHLRPGTGSGLEDASVLRPGEDFVLVGSDRVTFDPSTVGESLQHSFLICFLTVGSFALESVSDDGFLCGALSSRRVYIV</sequence>
<evidence type="ECO:0000313" key="3">
    <source>
        <dbReference type="EMBL" id="KAA8493873.1"/>
    </source>
</evidence>
<accession>A0A5J4YST6</accession>
<dbReference type="PANTHER" id="PTHR21512:SF5">
    <property type="entry name" value="TRAFFICKING PROTEIN PARTICLE COMPLEX SUBUNIT 9"/>
    <property type="match status" value="1"/>
</dbReference>
<dbReference type="PANTHER" id="PTHR21512">
    <property type="entry name" value="TRAFFICKING PROTEIN PARTICLE COMPLEX SUBUNIT 9"/>
    <property type="match status" value="1"/>
</dbReference>
<feature type="region of interest" description="Disordered" evidence="1">
    <location>
        <begin position="1316"/>
        <end position="1338"/>
    </location>
</feature>
<keyword evidence="4" id="KW-1185">Reference proteome</keyword>
<protein>
    <recommendedName>
        <fullName evidence="2">Trs120/TRAPPC9 N-terminal domain-containing protein</fullName>
    </recommendedName>
</protein>
<dbReference type="GO" id="GO:0005802">
    <property type="term" value="C:trans-Golgi network"/>
    <property type="evidence" value="ECO:0007669"/>
    <property type="project" value="TreeGrafter"/>
</dbReference>
<evidence type="ECO:0000313" key="4">
    <source>
        <dbReference type="Proteomes" id="UP000324585"/>
    </source>
</evidence>
<dbReference type="EMBL" id="VRMN01000006">
    <property type="protein sequence ID" value="KAA8493873.1"/>
    <property type="molecule type" value="Genomic_DNA"/>
</dbReference>
<evidence type="ECO:0000256" key="1">
    <source>
        <dbReference type="SAM" id="MobiDB-lite"/>
    </source>
</evidence>
<dbReference type="InterPro" id="IPR013935">
    <property type="entry name" value="Trs120_TRAPPC9"/>
</dbReference>
<organism evidence="3 4">
    <name type="scientific">Porphyridium purpureum</name>
    <name type="common">Red alga</name>
    <name type="synonym">Porphyridium cruentum</name>
    <dbReference type="NCBI Taxonomy" id="35688"/>
    <lineage>
        <taxon>Eukaryota</taxon>
        <taxon>Rhodophyta</taxon>
        <taxon>Bangiophyceae</taxon>
        <taxon>Porphyridiales</taxon>
        <taxon>Porphyridiaceae</taxon>
        <taxon>Porphyridium</taxon>
    </lineage>
</organism>
<dbReference type="OrthoDB" id="27962at2759"/>
<feature type="compositionally biased region" description="Low complexity" evidence="1">
    <location>
        <begin position="1411"/>
        <end position="1422"/>
    </location>
</feature>
<dbReference type="Proteomes" id="UP000324585">
    <property type="component" value="Unassembled WGS sequence"/>
</dbReference>
<comment type="caution">
    <text evidence="3">The sequence shown here is derived from an EMBL/GenBank/DDBJ whole genome shotgun (WGS) entry which is preliminary data.</text>
</comment>
<feature type="region of interest" description="Disordered" evidence="1">
    <location>
        <begin position="1398"/>
        <end position="1426"/>
    </location>
</feature>
<name>A0A5J4YST6_PORPP</name>
<evidence type="ECO:0000259" key="2">
    <source>
        <dbReference type="Pfam" id="PF08626"/>
    </source>
</evidence>
<dbReference type="Pfam" id="PF08626">
    <property type="entry name" value="TRAPPC9-Trs120"/>
    <property type="match status" value="1"/>
</dbReference>
<gene>
    <name evidence="3" type="ORF">FVE85_5010</name>
</gene>
<feature type="region of interest" description="Disordered" evidence="1">
    <location>
        <begin position="86"/>
        <end position="131"/>
    </location>
</feature>
<feature type="compositionally biased region" description="Polar residues" evidence="1">
    <location>
        <begin position="91"/>
        <end position="115"/>
    </location>
</feature>
<proteinExistence type="predicted"/>
<reference evidence="4" key="1">
    <citation type="journal article" date="2019" name="Nat. Commun.">
        <title>Expansion of phycobilisome linker gene families in mesophilic red algae.</title>
        <authorList>
            <person name="Lee J."/>
            <person name="Kim D."/>
            <person name="Bhattacharya D."/>
            <person name="Yoon H.S."/>
        </authorList>
    </citation>
    <scope>NUCLEOTIDE SEQUENCE [LARGE SCALE GENOMIC DNA]</scope>
    <source>
        <strain evidence="4">CCMP 1328</strain>
    </source>
</reference>
<feature type="compositionally biased region" description="Low complexity" evidence="1">
    <location>
        <begin position="723"/>
        <end position="734"/>
    </location>
</feature>
<dbReference type="InterPro" id="IPR058563">
    <property type="entry name" value="Trs120_TRAPPC9_N"/>
</dbReference>
<feature type="region of interest" description="Disordered" evidence="1">
    <location>
        <begin position="703"/>
        <end position="745"/>
    </location>
</feature>
<feature type="domain" description="Trs120/TRAPPC9 N-terminal" evidence="2">
    <location>
        <begin position="166"/>
        <end position="393"/>
    </location>
</feature>